<dbReference type="AlphaFoldDB" id="A0A022VP49"/>
<accession>A0A022VP49</accession>
<protein>
    <submittedName>
        <fullName evidence="1">Uncharacterized protein</fullName>
    </submittedName>
</protein>
<dbReference type="HOGENOM" id="CLU_1950366_0_0_1"/>
<proteinExistence type="predicted"/>
<reference evidence="1" key="1">
    <citation type="submission" date="2014-02" db="EMBL/GenBank/DDBJ databases">
        <title>The Genome Sequence of Trichophyton rubrum (morphotype fischeri) CBS 288.86.</title>
        <authorList>
            <consortium name="The Broad Institute Genomics Platform"/>
            <person name="Cuomo C.A."/>
            <person name="White T.C."/>
            <person name="Graser Y."/>
            <person name="Martinez-Rossi N."/>
            <person name="Heitman J."/>
            <person name="Young S.K."/>
            <person name="Zeng Q."/>
            <person name="Gargeya S."/>
            <person name="Abouelleil A."/>
            <person name="Alvarado L."/>
            <person name="Chapman S.B."/>
            <person name="Gainer-Dewar J."/>
            <person name="Goldberg J."/>
            <person name="Griggs A."/>
            <person name="Gujja S."/>
            <person name="Hansen M."/>
            <person name="Howarth C."/>
            <person name="Imamovic A."/>
            <person name="Larimer J."/>
            <person name="Martinez D."/>
            <person name="Murphy C."/>
            <person name="Pearson M.D."/>
            <person name="Persinoti G."/>
            <person name="Poon T."/>
            <person name="Priest M."/>
            <person name="Roberts A.D."/>
            <person name="Saif S."/>
            <person name="Shea T.D."/>
            <person name="Sykes S.N."/>
            <person name="Wortman J."/>
            <person name="Nusbaum C."/>
            <person name="Birren B."/>
        </authorList>
    </citation>
    <scope>NUCLEOTIDE SEQUENCE [LARGE SCALE GENOMIC DNA]</scope>
    <source>
        <strain evidence="1">CBS 288.86</strain>
    </source>
</reference>
<dbReference type="Proteomes" id="UP000023758">
    <property type="component" value="Unassembled WGS sequence"/>
</dbReference>
<name>A0A022VP49_TRIRU</name>
<gene>
    <name evidence="1" type="ORF">H103_08450</name>
</gene>
<dbReference type="EMBL" id="KK207940">
    <property type="protein sequence ID" value="EZF47689.1"/>
    <property type="molecule type" value="Genomic_DNA"/>
</dbReference>
<organism evidence="1">
    <name type="scientific">Trichophyton rubrum CBS 288.86</name>
    <dbReference type="NCBI Taxonomy" id="1215330"/>
    <lineage>
        <taxon>Eukaryota</taxon>
        <taxon>Fungi</taxon>
        <taxon>Dikarya</taxon>
        <taxon>Ascomycota</taxon>
        <taxon>Pezizomycotina</taxon>
        <taxon>Eurotiomycetes</taxon>
        <taxon>Eurotiomycetidae</taxon>
        <taxon>Onygenales</taxon>
        <taxon>Arthrodermataceae</taxon>
        <taxon>Trichophyton</taxon>
    </lineage>
</organism>
<evidence type="ECO:0000313" key="1">
    <source>
        <dbReference type="EMBL" id="EZF47689.1"/>
    </source>
</evidence>
<sequence>MKRLDQATQRPDSGFTPSRKRQFRLSAVAYPVSTSHVGGSERALHESCSKLWLESTCQDAFALSRLTSTMHVSRKKGYKYQEALSHEMMEVEEVEEVEEAKLNVKILVPGLMTDKLDQVEALPSPEESR</sequence>